<accession>A0AAW5E646</accession>
<dbReference type="InterPro" id="IPR025547">
    <property type="entry name" value="YtzH"/>
</dbReference>
<dbReference type="AlphaFoldDB" id="A0AAW5E646"/>
<proteinExistence type="predicted"/>
<dbReference type="EMBL" id="JAKTTI010000010">
    <property type="protein sequence ID" value="MCH1625357.1"/>
    <property type="molecule type" value="Genomic_DNA"/>
</dbReference>
<dbReference type="Proteomes" id="UP001431131">
    <property type="component" value="Unassembled WGS sequence"/>
</dbReference>
<comment type="caution">
    <text evidence="1">The sequence shown here is derived from an EMBL/GenBank/DDBJ whole genome shotgun (WGS) entry which is preliminary data.</text>
</comment>
<reference evidence="1" key="1">
    <citation type="submission" date="2022-02" db="EMBL/GenBank/DDBJ databases">
        <title>Fredinandcohnia quinoae sp. nov. isolated from Chenopodium quinoa seeds.</title>
        <authorList>
            <person name="Saati-Santamaria Z."/>
            <person name="Flores-Felix J.D."/>
            <person name="Igual J.M."/>
            <person name="Velazquez E."/>
            <person name="Garcia-Fraile P."/>
            <person name="Martinez-Molina E."/>
        </authorList>
    </citation>
    <scope>NUCLEOTIDE SEQUENCE</scope>
    <source>
        <strain evidence="1">SECRCQ15</strain>
    </source>
</reference>
<evidence type="ECO:0000313" key="2">
    <source>
        <dbReference type="Proteomes" id="UP001431131"/>
    </source>
</evidence>
<protein>
    <submittedName>
        <fullName evidence="1">YtzH-like family protein</fullName>
    </submittedName>
</protein>
<sequence>MPINHTHQIDILKDILSNHQLDCCGTVAECEQLERLIQSLLVNPNIEQSVKDVLTDVYTYSQTGKYTQQLENHITSHQNQLSNWISDIDQLS</sequence>
<name>A0AAW5E646_9BACI</name>
<gene>
    <name evidence="1" type="ORF">MJG50_08470</name>
</gene>
<evidence type="ECO:0000313" key="1">
    <source>
        <dbReference type="EMBL" id="MCH1625357.1"/>
    </source>
</evidence>
<organism evidence="1 2">
    <name type="scientific">Fredinandcohnia quinoae</name>
    <dbReference type="NCBI Taxonomy" id="2918902"/>
    <lineage>
        <taxon>Bacteria</taxon>
        <taxon>Bacillati</taxon>
        <taxon>Bacillota</taxon>
        <taxon>Bacilli</taxon>
        <taxon>Bacillales</taxon>
        <taxon>Bacillaceae</taxon>
        <taxon>Fredinandcohnia</taxon>
    </lineage>
</organism>
<dbReference type="Pfam" id="PF14165">
    <property type="entry name" value="YtzH"/>
    <property type="match status" value="1"/>
</dbReference>
<keyword evidence="2" id="KW-1185">Reference proteome</keyword>
<dbReference type="RefSeq" id="WP_240254697.1">
    <property type="nucleotide sequence ID" value="NZ_JAKTTI010000010.1"/>
</dbReference>